<organism evidence="1 2">
    <name type="scientific">Vaccinium darrowii</name>
    <dbReference type="NCBI Taxonomy" id="229202"/>
    <lineage>
        <taxon>Eukaryota</taxon>
        <taxon>Viridiplantae</taxon>
        <taxon>Streptophyta</taxon>
        <taxon>Embryophyta</taxon>
        <taxon>Tracheophyta</taxon>
        <taxon>Spermatophyta</taxon>
        <taxon>Magnoliopsida</taxon>
        <taxon>eudicotyledons</taxon>
        <taxon>Gunneridae</taxon>
        <taxon>Pentapetalae</taxon>
        <taxon>asterids</taxon>
        <taxon>Ericales</taxon>
        <taxon>Ericaceae</taxon>
        <taxon>Vaccinioideae</taxon>
        <taxon>Vaccinieae</taxon>
        <taxon>Vaccinium</taxon>
    </lineage>
</organism>
<name>A0ACB7WWQ4_9ERIC</name>
<protein>
    <submittedName>
        <fullName evidence="1">Uncharacterized protein</fullName>
    </submittedName>
</protein>
<dbReference type="EMBL" id="CM037152">
    <property type="protein sequence ID" value="KAH7832929.1"/>
    <property type="molecule type" value="Genomic_DNA"/>
</dbReference>
<sequence length="639" mass="72874">MLWNELRGLHFSVGSDPWLLMGDFNAVRRLNERSNPDNFDYTAATSFSSCIADIEIDDLPAKGFWFSWSNRSGGMGLIKSRIDRAMVNHVWQDIFIEFEAVFIAPGISDHCPLLVSILPYRHRRKPFKFFNFWMFHPLFSNLVQEAWNQNRGTHPMQRLSYKLNFLKGLLKKLNSTCYNKISDRVAVAKANLVSIQEEAALVSISDELIVQEREAMLVYRSLSVAEEAFKKQKSRVQWLHLGDNNTKFFHKKMAANRLRNKILSINDGNGIRLEDPAAVKREIFSFYERLLGTKAPNRIEAGPTLNNIVFTKVPMEYHADLTKFASAEEIKSAMLSIGGDKAPDNLFILCGADQGSFSTVKSALDDFHSFSGLSPNLQKSAVYYSRVSSELKVLLEAILPIPQGNLPVSFSNLLDAAKTTMLPENDGATTISCATVSDQGVNLGHEPVDQTFYDDPVLSYLIGNPVKNWDEKRREWLKHHPSFATGVRDRVFMVTGLQPWPCKNPIGDNLLLRLFKNKVDYCRIHGYDIFYNNAFLHPKIVGVWAKLQVLRATMLAHPEAEWIFWVDSDAVFTDMDFKPPLEKYKDHNLVVHGWAYNVYVRKSWGGVNSGVFFIRNCQWSMDFLEVWASMGPQTPNFEK</sequence>
<reference evidence="1 2" key="1">
    <citation type="journal article" date="2021" name="Hortic Res">
        <title>High-quality reference genome and annotation aids understanding of berry development for evergreen blueberry (Vaccinium darrowii).</title>
        <authorList>
            <person name="Yu J."/>
            <person name="Hulse-Kemp A.M."/>
            <person name="Babiker E."/>
            <person name="Staton M."/>
        </authorList>
    </citation>
    <scope>NUCLEOTIDE SEQUENCE [LARGE SCALE GENOMIC DNA]</scope>
    <source>
        <strain evidence="2">cv. NJ 8807/NJ 8810</strain>
        <tissue evidence="1">Young leaf</tissue>
    </source>
</reference>
<gene>
    <name evidence="1" type="ORF">Vadar_001392</name>
</gene>
<dbReference type="Proteomes" id="UP000828048">
    <property type="component" value="Chromosome 2"/>
</dbReference>
<evidence type="ECO:0000313" key="2">
    <source>
        <dbReference type="Proteomes" id="UP000828048"/>
    </source>
</evidence>
<comment type="caution">
    <text evidence="1">The sequence shown here is derived from an EMBL/GenBank/DDBJ whole genome shotgun (WGS) entry which is preliminary data.</text>
</comment>
<keyword evidence="2" id="KW-1185">Reference proteome</keyword>
<accession>A0ACB7WWQ4</accession>
<proteinExistence type="predicted"/>
<evidence type="ECO:0000313" key="1">
    <source>
        <dbReference type="EMBL" id="KAH7832929.1"/>
    </source>
</evidence>